<dbReference type="Gene3D" id="3.90.320.10">
    <property type="match status" value="1"/>
</dbReference>
<dbReference type="Proteomes" id="UP000694844">
    <property type="component" value="Chromosome 5"/>
</dbReference>
<dbReference type="InterPro" id="IPR019080">
    <property type="entry name" value="YqaJ_viral_recombinase"/>
</dbReference>
<dbReference type="SUPFAM" id="SSF52980">
    <property type="entry name" value="Restriction endonuclease-like"/>
    <property type="match status" value="1"/>
</dbReference>
<dbReference type="Pfam" id="PF04434">
    <property type="entry name" value="SWIM"/>
    <property type="match status" value="1"/>
</dbReference>
<dbReference type="InterPro" id="IPR011604">
    <property type="entry name" value="PDDEXK-like_dom_sf"/>
</dbReference>
<proteinExistence type="predicted"/>
<dbReference type="PANTHER" id="PTHR47526:SF3">
    <property type="entry name" value="PHD-TYPE DOMAIN-CONTAINING PROTEIN"/>
    <property type="match status" value="1"/>
</dbReference>
<dbReference type="GO" id="GO:0006281">
    <property type="term" value="P:DNA repair"/>
    <property type="evidence" value="ECO:0007669"/>
    <property type="project" value="UniProtKB-ARBA"/>
</dbReference>
<dbReference type="OrthoDB" id="6150304at2759"/>
<protein>
    <submittedName>
        <fullName evidence="4">Uncharacterized protein LOC111134069</fullName>
    </submittedName>
</protein>
<evidence type="ECO:0000256" key="1">
    <source>
        <dbReference type="PROSITE-ProRule" id="PRU00325"/>
    </source>
</evidence>
<feature type="domain" description="SWIM-type" evidence="2">
    <location>
        <begin position="97"/>
        <end position="133"/>
    </location>
</feature>
<keyword evidence="1" id="KW-0479">Metal-binding</keyword>
<dbReference type="RefSeq" id="XP_022338574.1">
    <property type="nucleotide sequence ID" value="XM_022482866.1"/>
</dbReference>
<organism evidence="3 4">
    <name type="scientific">Crassostrea virginica</name>
    <name type="common">Eastern oyster</name>
    <dbReference type="NCBI Taxonomy" id="6565"/>
    <lineage>
        <taxon>Eukaryota</taxon>
        <taxon>Metazoa</taxon>
        <taxon>Spiralia</taxon>
        <taxon>Lophotrochozoa</taxon>
        <taxon>Mollusca</taxon>
        <taxon>Bivalvia</taxon>
        <taxon>Autobranchia</taxon>
        <taxon>Pteriomorphia</taxon>
        <taxon>Ostreida</taxon>
        <taxon>Ostreoidea</taxon>
        <taxon>Ostreidae</taxon>
        <taxon>Crassostrea</taxon>
    </lineage>
</organism>
<evidence type="ECO:0000313" key="3">
    <source>
        <dbReference type="Proteomes" id="UP000694844"/>
    </source>
</evidence>
<keyword evidence="3" id="KW-1185">Reference proteome</keyword>
<evidence type="ECO:0000313" key="4">
    <source>
        <dbReference type="RefSeq" id="XP_022338574.1"/>
    </source>
</evidence>
<dbReference type="Pfam" id="PF09588">
    <property type="entry name" value="YqaJ"/>
    <property type="match status" value="1"/>
</dbReference>
<gene>
    <name evidence="4" type="primary">LOC111134069</name>
</gene>
<dbReference type="InterPro" id="IPR011335">
    <property type="entry name" value="Restrct_endonuc-II-like"/>
</dbReference>
<dbReference type="PANTHER" id="PTHR47526">
    <property type="entry name" value="ATP-DEPENDENT DNA HELICASE"/>
    <property type="match status" value="1"/>
</dbReference>
<sequence length="525" mass="59464">MIRLPHPSKMTAGWTNSFEDFPDTTRVEVMSYLSKRSEVQGVKTESSKCLKEGESLYLSGHVTGVQYHRISPNINYCFVRAVVCRQKAVTQDPYCTWVILHKRTGDVESAYCTCPAGLRKFCKHVLALLHLVTREVEAGCNLAVTSKPQQWHKPHKKGHKVHDAGFVRNITIKKVKGSFDSCMVDEVHNKKRLNFDPRAVCHQRERTLADFDLIKLSEITGGNCGVLLYTLREQASKAKTEIDLKPEVKGLSEIDANVKKVQNITLQDYIEKEKSEMALSKEQILFIADCTVKQSKCSMWYNMRIGRITASLMKECMVKVDANGNLSSRNTSYLGKVLGYGEKVNTKEMKWGIAMEDTAISHYKAIQGKTHSGLTVVRCGLYISQLNPFIAGTPDAIVSCNCCGKGVVEVKNPYSAKHEAISDYCTMKSSCLHVLDGEMVLKKCHAYYAQVQCEMYVTDCKYADFVLRTCSQTDNIHIERIFFDPEFVFQMIQKSKQVFECVVLPEMYHREVKCLFDNKGLNEPL</sequence>
<dbReference type="AlphaFoldDB" id="A0A8B8EFV3"/>
<keyword evidence="1" id="KW-0863">Zinc-finger</keyword>
<dbReference type="PROSITE" id="PS50966">
    <property type="entry name" value="ZF_SWIM"/>
    <property type="match status" value="1"/>
</dbReference>
<dbReference type="GeneID" id="111134069"/>
<keyword evidence="1" id="KW-0862">Zinc</keyword>
<evidence type="ECO:0000259" key="2">
    <source>
        <dbReference type="PROSITE" id="PS50966"/>
    </source>
</evidence>
<reference evidence="4" key="1">
    <citation type="submission" date="2025-08" db="UniProtKB">
        <authorList>
            <consortium name="RefSeq"/>
        </authorList>
    </citation>
    <scope>IDENTIFICATION</scope>
    <source>
        <tissue evidence="4">Whole sample</tissue>
    </source>
</reference>
<dbReference type="KEGG" id="cvn:111134069"/>
<accession>A0A8B8EFV3</accession>
<name>A0A8B8EFV3_CRAVI</name>
<dbReference type="CDD" id="cd22343">
    <property type="entry name" value="PDDEXK_lambda_exonuclease-like"/>
    <property type="match status" value="1"/>
</dbReference>
<dbReference type="InterPro" id="IPR007527">
    <property type="entry name" value="Znf_SWIM"/>
</dbReference>
<dbReference type="GO" id="GO:0008270">
    <property type="term" value="F:zinc ion binding"/>
    <property type="evidence" value="ECO:0007669"/>
    <property type="project" value="UniProtKB-KW"/>
</dbReference>